<dbReference type="AlphaFoldDB" id="A0A920CF49"/>
<reference evidence="1" key="1">
    <citation type="submission" date="2021-03" db="EMBL/GenBank/DDBJ databases">
        <title>Antimicrobial resistance genes in bacteria isolated from Japanese honey, and their potential for conferring macrolide and lincosamide resistance in the American foulbrood pathogen Paenibacillus larvae.</title>
        <authorList>
            <person name="Okamoto M."/>
            <person name="Kumagai M."/>
            <person name="Kanamori H."/>
            <person name="Takamatsu D."/>
        </authorList>
    </citation>
    <scope>NUCLEOTIDE SEQUENCE</scope>
    <source>
        <strain evidence="1">J2TS6</strain>
    </source>
</reference>
<gene>
    <name evidence="1" type="ORF">J2TS6_55030</name>
</gene>
<dbReference type="Proteomes" id="UP000679779">
    <property type="component" value="Unassembled WGS sequence"/>
</dbReference>
<dbReference type="EMBL" id="BORQ01000009">
    <property type="protein sequence ID" value="GIO34362.1"/>
    <property type="molecule type" value="Genomic_DNA"/>
</dbReference>
<comment type="caution">
    <text evidence="1">The sequence shown here is derived from an EMBL/GenBank/DDBJ whole genome shotgun (WGS) entry which is preliminary data.</text>
</comment>
<name>A0A920CF49_9BACL</name>
<accession>A0A920CF49</accession>
<proteinExistence type="predicted"/>
<sequence>MIEKKGRTMDEQEIARIAAETALEFYKKEQERQHNQKRDRRLRNTKLLLRNYRKFKIHCAENIQELEELRDPNSFEYLDMDDLVIEAIIKNKERTAAMVRYLDNMLEIYRILCERSQKPEDLRRFRIMYDFYIAEQEKTAEELSECHKIHKRSIYRDINKACEALSSLLFGVDGMRLIN</sequence>
<organism evidence="1 2">
    <name type="scientific">Paenibacillus albilobatus</name>
    <dbReference type="NCBI Taxonomy" id="2716884"/>
    <lineage>
        <taxon>Bacteria</taxon>
        <taxon>Bacillati</taxon>
        <taxon>Bacillota</taxon>
        <taxon>Bacilli</taxon>
        <taxon>Bacillales</taxon>
        <taxon>Paenibacillaceae</taxon>
        <taxon>Paenibacillus</taxon>
    </lineage>
</organism>
<keyword evidence="2" id="KW-1185">Reference proteome</keyword>
<protein>
    <submittedName>
        <fullName evidence="1">Uncharacterized protein</fullName>
    </submittedName>
</protein>
<evidence type="ECO:0000313" key="2">
    <source>
        <dbReference type="Proteomes" id="UP000679779"/>
    </source>
</evidence>
<evidence type="ECO:0000313" key="1">
    <source>
        <dbReference type="EMBL" id="GIO34362.1"/>
    </source>
</evidence>
<dbReference type="RefSeq" id="WP_244873166.1">
    <property type="nucleotide sequence ID" value="NZ_BORQ01000009.1"/>
</dbReference>